<keyword evidence="2" id="KW-1185">Reference proteome</keyword>
<proteinExistence type="predicted"/>
<comment type="caution">
    <text evidence="1">The sequence shown here is derived from an EMBL/GenBank/DDBJ whole genome shotgun (WGS) entry which is preliminary data.</text>
</comment>
<name>A0ABW9U7B5_9BACL</name>
<dbReference type="RefSeq" id="WP_157318957.1">
    <property type="nucleotide sequence ID" value="NZ_WSEM01000008.1"/>
</dbReference>
<evidence type="ECO:0000313" key="2">
    <source>
        <dbReference type="Proteomes" id="UP000467637"/>
    </source>
</evidence>
<gene>
    <name evidence="1" type="ORF">GON05_09675</name>
</gene>
<dbReference type="EMBL" id="WSEM01000008">
    <property type="protein sequence ID" value="MVQ34926.1"/>
    <property type="molecule type" value="Genomic_DNA"/>
</dbReference>
<sequence length="117" mass="13792">MNIYGHLNKVTRIFLDLVSEPSNFNPPKIIDGLRESWTYIEKYIKNAQPKWTSNWDKTIVNLDPNELAISEDMVKDTRKKIEKLMKERRVKDYFILYISIVEGLTNKSELESEGILE</sequence>
<evidence type="ECO:0000313" key="1">
    <source>
        <dbReference type="EMBL" id="MVQ34926.1"/>
    </source>
</evidence>
<organism evidence="1 2">
    <name type="scientific">Paenibacillus anseongense</name>
    <dbReference type="NCBI Taxonomy" id="2682845"/>
    <lineage>
        <taxon>Bacteria</taxon>
        <taxon>Bacillati</taxon>
        <taxon>Bacillota</taxon>
        <taxon>Bacilli</taxon>
        <taxon>Bacillales</taxon>
        <taxon>Paenibacillaceae</taxon>
        <taxon>Paenibacillus</taxon>
    </lineage>
</organism>
<accession>A0ABW9U7B5</accession>
<dbReference type="Proteomes" id="UP000467637">
    <property type="component" value="Unassembled WGS sequence"/>
</dbReference>
<reference evidence="1 2" key="1">
    <citation type="submission" date="2019-12" db="EMBL/GenBank/DDBJ databases">
        <authorList>
            <person name="Huq M.A."/>
        </authorList>
    </citation>
    <scope>NUCLEOTIDE SEQUENCE [LARGE SCALE GENOMIC DNA]</scope>
    <source>
        <strain evidence="1 2">MAH-34</strain>
    </source>
</reference>
<protein>
    <submittedName>
        <fullName evidence="1">Uncharacterized protein</fullName>
    </submittedName>
</protein>